<keyword evidence="4" id="KW-0233">DNA recombination</keyword>
<keyword evidence="3 5" id="KW-0238">DNA-binding</keyword>
<accession>A0ABS4GVW1</accession>
<organism evidence="8 9">
    <name type="scientific">Ammoniphilus resinae</name>
    <dbReference type="NCBI Taxonomy" id="861532"/>
    <lineage>
        <taxon>Bacteria</taxon>
        <taxon>Bacillati</taxon>
        <taxon>Bacillota</taxon>
        <taxon>Bacilli</taxon>
        <taxon>Bacillales</taxon>
        <taxon>Paenibacillaceae</taxon>
        <taxon>Aneurinibacillus group</taxon>
        <taxon>Ammoniphilus</taxon>
    </lineage>
</organism>
<evidence type="ECO:0000256" key="4">
    <source>
        <dbReference type="ARBA" id="ARBA00023172"/>
    </source>
</evidence>
<dbReference type="InterPro" id="IPR004107">
    <property type="entry name" value="Integrase_SAM-like_N"/>
</dbReference>
<dbReference type="PROSITE" id="PS51898">
    <property type="entry name" value="TYR_RECOMBINASE"/>
    <property type="match status" value="1"/>
</dbReference>
<evidence type="ECO:0000259" key="6">
    <source>
        <dbReference type="PROSITE" id="PS51898"/>
    </source>
</evidence>
<evidence type="ECO:0000256" key="2">
    <source>
        <dbReference type="ARBA" id="ARBA00022908"/>
    </source>
</evidence>
<protein>
    <submittedName>
        <fullName evidence="8">Integrase/recombinase XerD</fullName>
    </submittedName>
</protein>
<dbReference type="EMBL" id="JAGGKT010000020">
    <property type="protein sequence ID" value="MBP1934408.1"/>
    <property type="molecule type" value="Genomic_DNA"/>
</dbReference>
<proteinExistence type="inferred from homology"/>
<dbReference type="Gene3D" id="1.10.150.130">
    <property type="match status" value="1"/>
</dbReference>
<dbReference type="PROSITE" id="PS51900">
    <property type="entry name" value="CB"/>
    <property type="match status" value="1"/>
</dbReference>
<dbReference type="Proteomes" id="UP001519343">
    <property type="component" value="Unassembled WGS sequence"/>
</dbReference>
<gene>
    <name evidence="8" type="ORF">J2Z37_004428</name>
</gene>
<feature type="domain" description="Tyr recombinase" evidence="6">
    <location>
        <begin position="108"/>
        <end position="283"/>
    </location>
</feature>
<dbReference type="InterPro" id="IPR013762">
    <property type="entry name" value="Integrase-like_cat_sf"/>
</dbReference>
<dbReference type="InterPro" id="IPR002104">
    <property type="entry name" value="Integrase_catalytic"/>
</dbReference>
<evidence type="ECO:0000259" key="7">
    <source>
        <dbReference type="PROSITE" id="PS51900"/>
    </source>
</evidence>
<dbReference type="InterPro" id="IPR044068">
    <property type="entry name" value="CB"/>
</dbReference>
<comment type="caution">
    <text evidence="8">The sequence shown here is derived from an EMBL/GenBank/DDBJ whole genome shotgun (WGS) entry which is preliminary data.</text>
</comment>
<comment type="similarity">
    <text evidence="1">Belongs to the 'phage' integrase family.</text>
</comment>
<sequence length="287" mass="33269">MNLEMATKYFIQNLINKNKSIGTVQEYQKDLKMVLGDLQKEDVFDIKDVRGSHLASYLDNLMKERNYKPSSRNRQMNTLRSFFKFCKKAGIVNENPAEHLERLEEEKVERVFLTSDEVNTLVETIEHPLIRLVVITLFFTGARIAECLSLELDDIDFSQKTILIRKGKGNKSRTIPLHPELEKALNHYIEVWRIRTKSEKLFLTERSGNLSDVYVNRVLKETVENLKWDKKVTCHVLRHSFASALVQKNVHIVAVKELLGHASLKTTSGYAHIMKQDMEEAIQRLAL</sequence>
<dbReference type="Gene3D" id="1.10.443.10">
    <property type="entry name" value="Intergrase catalytic core"/>
    <property type="match status" value="1"/>
</dbReference>
<dbReference type="SUPFAM" id="SSF56349">
    <property type="entry name" value="DNA breaking-rejoining enzymes"/>
    <property type="match status" value="1"/>
</dbReference>
<evidence type="ECO:0000256" key="3">
    <source>
        <dbReference type="ARBA" id="ARBA00023125"/>
    </source>
</evidence>
<evidence type="ECO:0000256" key="1">
    <source>
        <dbReference type="ARBA" id="ARBA00008857"/>
    </source>
</evidence>
<reference evidence="8 9" key="1">
    <citation type="submission" date="2021-03" db="EMBL/GenBank/DDBJ databases">
        <title>Genomic Encyclopedia of Type Strains, Phase IV (KMG-IV): sequencing the most valuable type-strain genomes for metagenomic binning, comparative biology and taxonomic classification.</title>
        <authorList>
            <person name="Goeker M."/>
        </authorList>
    </citation>
    <scope>NUCLEOTIDE SEQUENCE [LARGE SCALE GENOMIC DNA]</scope>
    <source>
        <strain evidence="8 9">DSM 24738</strain>
    </source>
</reference>
<keyword evidence="2" id="KW-0229">DNA integration</keyword>
<keyword evidence="9" id="KW-1185">Reference proteome</keyword>
<dbReference type="PANTHER" id="PTHR30349:SF64">
    <property type="entry name" value="PROPHAGE INTEGRASE INTD-RELATED"/>
    <property type="match status" value="1"/>
</dbReference>
<dbReference type="InterPro" id="IPR010998">
    <property type="entry name" value="Integrase_recombinase_N"/>
</dbReference>
<dbReference type="Pfam" id="PF02899">
    <property type="entry name" value="Phage_int_SAM_1"/>
    <property type="match status" value="1"/>
</dbReference>
<dbReference type="RefSeq" id="WP_209812401.1">
    <property type="nucleotide sequence ID" value="NZ_JAGGKT010000020.1"/>
</dbReference>
<evidence type="ECO:0000313" key="8">
    <source>
        <dbReference type="EMBL" id="MBP1934408.1"/>
    </source>
</evidence>
<dbReference type="InterPro" id="IPR050090">
    <property type="entry name" value="Tyrosine_recombinase_XerCD"/>
</dbReference>
<feature type="domain" description="Core-binding (CB)" evidence="7">
    <location>
        <begin position="5"/>
        <end position="87"/>
    </location>
</feature>
<name>A0ABS4GVW1_9BACL</name>
<dbReference type="InterPro" id="IPR011010">
    <property type="entry name" value="DNA_brk_join_enz"/>
</dbReference>
<evidence type="ECO:0000313" key="9">
    <source>
        <dbReference type="Proteomes" id="UP001519343"/>
    </source>
</evidence>
<evidence type="ECO:0000256" key="5">
    <source>
        <dbReference type="PROSITE-ProRule" id="PRU01248"/>
    </source>
</evidence>
<dbReference type="Pfam" id="PF00589">
    <property type="entry name" value="Phage_integrase"/>
    <property type="match status" value="1"/>
</dbReference>
<dbReference type="PANTHER" id="PTHR30349">
    <property type="entry name" value="PHAGE INTEGRASE-RELATED"/>
    <property type="match status" value="1"/>
</dbReference>